<protein>
    <recommendedName>
        <fullName evidence="11">Peptidase S1 domain-containing protein</fullName>
    </recommendedName>
</protein>
<evidence type="ECO:0000256" key="9">
    <source>
        <dbReference type="SAM" id="MobiDB-lite"/>
    </source>
</evidence>
<dbReference type="STRING" id="199890.A0A182PQT0"/>
<dbReference type="GO" id="GO:0016020">
    <property type="term" value="C:membrane"/>
    <property type="evidence" value="ECO:0007669"/>
    <property type="project" value="UniProtKB-SubCell"/>
</dbReference>
<keyword evidence="4 8" id="KW-0720">Serine protease</keyword>
<evidence type="ECO:0000256" key="6">
    <source>
        <dbReference type="ARBA" id="ARBA00023157"/>
    </source>
</evidence>
<feature type="domain" description="Peptidase S1" evidence="11">
    <location>
        <begin position="664"/>
        <end position="794"/>
    </location>
</feature>
<dbReference type="AlphaFoldDB" id="A0A182PQT0"/>
<evidence type="ECO:0000256" key="10">
    <source>
        <dbReference type="SAM" id="SignalP"/>
    </source>
</evidence>
<dbReference type="SUPFAM" id="SSF50494">
    <property type="entry name" value="Trypsin-like serine proteases"/>
    <property type="match status" value="3"/>
</dbReference>
<keyword evidence="10" id="KW-0732">Signal</keyword>
<evidence type="ECO:0000256" key="8">
    <source>
        <dbReference type="RuleBase" id="RU363034"/>
    </source>
</evidence>
<keyword evidence="6" id="KW-1015">Disulfide bond</keyword>
<dbReference type="InterPro" id="IPR001254">
    <property type="entry name" value="Trypsin_dom"/>
</dbReference>
<accession>A0A182PQT0</accession>
<dbReference type="EnsemblMetazoa" id="AEPI009311-RA">
    <property type="protein sequence ID" value="AEPI009311-PA"/>
    <property type="gene ID" value="AEPI009311"/>
</dbReference>
<dbReference type="FunFam" id="2.40.10.10:FF:000068">
    <property type="entry name" value="transmembrane protease serine 2"/>
    <property type="match status" value="1"/>
</dbReference>
<dbReference type="PRINTS" id="PR00722">
    <property type="entry name" value="CHYMOTRYPSIN"/>
</dbReference>
<dbReference type="Pfam" id="PF00089">
    <property type="entry name" value="Trypsin"/>
    <property type="match status" value="3"/>
</dbReference>
<feature type="signal peptide" evidence="10">
    <location>
        <begin position="1"/>
        <end position="20"/>
    </location>
</feature>
<dbReference type="PROSITE" id="PS00135">
    <property type="entry name" value="TRYPSIN_SER"/>
    <property type="match status" value="2"/>
</dbReference>
<dbReference type="Proteomes" id="UP000075885">
    <property type="component" value="Unassembled WGS sequence"/>
</dbReference>
<organism evidence="12 13">
    <name type="scientific">Anopheles epiroticus</name>
    <dbReference type="NCBI Taxonomy" id="199890"/>
    <lineage>
        <taxon>Eukaryota</taxon>
        <taxon>Metazoa</taxon>
        <taxon>Ecdysozoa</taxon>
        <taxon>Arthropoda</taxon>
        <taxon>Hexapoda</taxon>
        <taxon>Insecta</taxon>
        <taxon>Pterygota</taxon>
        <taxon>Neoptera</taxon>
        <taxon>Endopterygota</taxon>
        <taxon>Diptera</taxon>
        <taxon>Nematocera</taxon>
        <taxon>Culicoidea</taxon>
        <taxon>Culicidae</taxon>
        <taxon>Anophelinae</taxon>
        <taxon>Anopheles</taxon>
    </lineage>
</organism>
<keyword evidence="5" id="KW-0812">Transmembrane</keyword>
<dbReference type="SMART" id="SM00020">
    <property type="entry name" value="Tryp_SPc"/>
    <property type="match status" value="3"/>
</dbReference>
<feature type="domain" description="Peptidase S1" evidence="11">
    <location>
        <begin position="94"/>
        <end position="320"/>
    </location>
</feature>
<keyword evidence="5" id="KW-0735">Signal-anchor</keyword>
<dbReference type="Gene3D" id="2.40.10.10">
    <property type="entry name" value="Trypsin-like serine proteases"/>
    <property type="match status" value="3"/>
</dbReference>
<evidence type="ECO:0000313" key="13">
    <source>
        <dbReference type="Proteomes" id="UP000075885"/>
    </source>
</evidence>
<keyword evidence="13" id="KW-1185">Reference proteome</keyword>
<evidence type="ECO:0000259" key="11">
    <source>
        <dbReference type="PROSITE" id="PS50240"/>
    </source>
</evidence>
<comment type="similarity">
    <text evidence="7">Belongs to the peptidase S1 family. CLIP subfamily.</text>
</comment>
<dbReference type="InterPro" id="IPR009003">
    <property type="entry name" value="Peptidase_S1_PA"/>
</dbReference>
<dbReference type="FunFam" id="2.40.10.10:FF:000141">
    <property type="entry name" value="Enterokinase light chain"/>
    <property type="match status" value="1"/>
</dbReference>
<dbReference type="InterPro" id="IPR018114">
    <property type="entry name" value="TRYPSIN_HIS"/>
</dbReference>
<dbReference type="VEuPathDB" id="VectorBase:AEPI009311"/>
<reference evidence="13" key="1">
    <citation type="submission" date="2013-03" db="EMBL/GenBank/DDBJ databases">
        <title>The Genome Sequence of Anopheles epiroticus epiroticus2.</title>
        <authorList>
            <consortium name="The Broad Institute Genomics Platform"/>
            <person name="Neafsey D.E."/>
            <person name="Howell P."/>
            <person name="Walker B."/>
            <person name="Young S.K."/>
            <person name="Zeng Q."/>
            <person name="Gargeya S."/>
            <person name="Fitzgerald M."/>
            <person name="Haas B."/>
            <person name="Abouelleil A."/>
            <person name="Allen A.W."/>
            <person name="Alvarado L."/>
            <person name="Arachchi H.M."/>
            <person name="Berlin A.M."/>
            <person name="Chapman S.B."/>
            <person name="Gainer-Dewar J."/>
            <person name="Goldberg J."/>
            <person name="Griggs A."/>
            <person name="Gujja S."/>
            <person name="Hansen M."/>
            <person name="Howarth C."/>
            <person name="Imamovic A."/>
            <person name="Ireland A."/>
            <person name="Larimer J."/>
            <person name="McCowan C."/>
            <person name="Murphy C."/>
            <person name="Pearson M."/>
            <person name="Poon T.W."/>
            <person name="Priest M."/>
            <person name="Roberts A."/>
            <person name="Saif S."/>
            <person name="Shea T."/>
            <person name="Sisk P."/>
            <person name="Sykes S."/>
            <person name="Wortman J."/>
            <person name="Nusbaum C."/>
            <person name="Birren B."/>
        </authorList>
    </citation>
    <scope>NUCLEOTIDE SEQUENCE [LARGE SCALE GENOMIC DNA]</scope>
    <source>
        <strain evidence="13">Epiroticus2</strain>
    </source>
</reference>
<proteinExistence type="inferred from homology"/>
<evidence type="ECO:0000256" key="5">
    <source>
        <dbReference type="ARBA" id="ARBA00022968"/>
    </source>
</evidence>
<evidence type="ECO:0000256" key="2">
    <source>
        <dbReference type="ARBA" id="ARBA00022670"/>
    </source>
</evidence>
<dbReference type="PANTHER" id="PTHR24252:SF7">
    <property type="entry name" value="HYALIN"/>
    <property type="match status" value="1"/>
</dbReference>
<evidence type="ECO:0000313" key="12">
    <source>
        <dbReference type="EnsemblMetazoa" id="AEPI009311-PA"/>
    </source>
</evidence>
<evidence type="ECO:0000256" key="4">
    <source>
        <dbReference type="ARBA" id="ARBA00022825"/>
    </source>
</evidence>
<dbReference type="PROSITE" id="PS50240">
    <property type="entry name" value="TRYPSIN_DOM"/>
    <property type="match status" value="3"/>
</dbReference>
<dbReference type="InterPro" id="IPR001314">
    <property type="entry name" value="Peptidase_S1A"/>
</dbReference>
<dbReference type="FunFam" id="2.40.10.10:FF:000006">
    <property type="entry name" value="Serine proteinase stubble"/>
    <property type="match status" value="1"/>
</dbReference>
<dbReference type="PROSITE" id="PS00134">
    <property type="entry name" value="TRYPSIN_HIS"/>
    <property type="match status" value="3"/>
</dbReference>
<dbReference type="InterPro" id="IPR033116">
    <property type="entry name" value="TRYPSIN_SER"/>
</dbReference>
<evidence type="ECO:0000256" key="1">
    <source>
        <dbReference type="ARBA" id="ARBA00004606"/>
    </source>
</evidence>
<dbReference type="CDD" id="cd00190">
    <property type="entry name" value="Tryp_SPc"/>
    <property type="match status" value="3"/>
</dbReference>
<evidence type="ECO:0000256" key="7">
    <source>
        <dbReference type="ARBA" id="ARBA00024195"/>
    </source>
</evidence>
<name>A0A182PQT0_9DIPT</name>
<dbReference type="InterPro" id="IPR043504">
    <property type="entry name" value="Peptidase_S1_PA_chymotrypsin"/>
</dbReference>
<dbReference type="PANTHER" id="PTHR24252">
    <property type="entry name" value="ACROSIN-RELATED"/>
    <property type="match status" value="1"/>
</dbReference>
<keyword evidence="2 8" id="KW-0645">Protease</keyword>
<comment type="subcellular location">
    <subcellularLocation>
        <location evidence="1">Membrane</location>
        <topology evidence="1">Single-pass type II membrane protein</topology>
    </subcellularLocation>
</comment>
<dbReference type="GO" id="GO:0004252">
    <property type="term" value="F:serine-type endopeptidase activity"/>
    <property type="evidence" value="ECO:0007669"/>
    <property type="project" value="InterPro"/>
</dbReference>
<reference evidence="12" key="2">
    <citation type="submission" date="2020-05" db="UniProtKB">
        <authorList>
            <consortium name="EnsemblMetazoa"/>
        </authorList>
    </citation>
    <scope>IDENTIFICATION</scope>
    <source>
        <strain evidence="12">Epiroticus2</strain>
    </source>
</reference>
<feature type="region of interest" description="Disordered" evidence="9">
    <location>
        <begin position="73"/>
        <end position="92"/>
    </location>
</feature>
<dbReference type="GO" id="GO:0006508">
    <property type="term" value="P:proteolysis"/>
    <property type="evidence" value="ECO:0007669"/>
    <property type="project" value="UniProtKB-KW"/>
</dbReference>
<feature type="chain" id="PRO_5008131698" description="Peptidase S1 domain-containing protein" evidence="10">
    <location>
        <begin position="21"/>
        <end position="794"/>
    </location>
</feature>
<keyword evidence="3 8" id="KW-0378">Hydrolase</keyword>
<sequence>MKLLTVALCVKVCVLCLVFAREDEEHNRINYDIYVTPIMVSSITDNRFRAKNPLLAWLSTVLNYRPPSFGMDTPVSTTAKPPPPCGRGKTSSRIVGGEAADVKEYPWIVMLLYRGAFYCGGSLINDRYIVTAAHCVLSFTPQQLLAKLYDVEHSEMVTRTIVKLYGHERFSLDTFNNDIALVKLQQPVDAGGSFVPICLPVQGRSFAGQNGTVIGWGKLANGSLSQGLQKAVVPIISNMQCRKSNYRASRITDNMLCAGYTEGGRDACQGDSGGPLNVGDSNFRELVGIVSWGEGCARPNYPGVYTRVTRYLSWIRSNTRDACVCERSVAFAWNDSLMIDPNGFIGKAPLLNSGVWTWITTIFGMPIFSVFAYRAAPPCGTNANNSKIVGGHEAEIGRYPWMVALYYNNRFICGGSLINDRYVLTAAHCVFGSDRSRFRVKFLMHDRTVPKEDSFERKVSYIMTNWFLNVLVFITNDVALLKLSEPVPLGETIVPVCLPPEGNTYAGQEGVVTGWGKLGDGTFPTRLQEVHVPILSNEQCHNQTQYFRFQITDRMMCAGIPEGGKDSCQGDSGGPMHVFDAEANRFVIAGVVSWGFGCAQPRFPGIYARMAIWVLMLTTQTAPLLAAPVNNSSESCDCVCGVGGRTNRIVGGSETTAHQFPWLAGLFRQGKLYCGASVVSRNFLVTAAHCVNSFEPSEIRVYLGGHNIAKDYTELRRVKRIIDHEDFDIFTFNNDIALLELDKPLRYGPTIQPACLPDGSIMDFTGTIGVVAGWGRIEEKRAPSKTLRSVEVPI</sequence>
<feature type="domain" description="Peptidase S1" evidence="11">
    <location>
        <begin position="388"/>
        <end position="668"/>
    </location>
</feature>
<evidence type="ECO:0000256" key="3">
    <source>
        <dbReference type="ARBA" id="ARBA00022801"/>
    </source>
</evidence>